<keyword evidence="10" id="KW-0998">Cell outer membrane</keyword>
<evidence type="ECO:0000259" key="13">
    <source>
        <dbReference type="Pfam" id="PF13609"/>
    </source>
</evidence>
<gene>
    <name evidence="14" type="ORF">NX773_13225</name>
</gene>
<dbReference type="Proteomes" id="UP001205861">
    <property type="component" value="Unassembled WGS sequence"/>
</dbReference>
<dbReference type="SUPFAM" id="SSF56935">
    <property type="entry name" value="Porins"/>
    <property type="match status" value="1"/>
</dbReference>
<evidence type="ECO:0000256" key="3">
    <source>
        <dbReference type="ARBA" id="ARBA00022448"/>
    </source>
</evidence>
<comment type="subunit">
    <text evidence="2">Homotrimer.</text>
</comment>
<dbReference type="RefSeq" id="WP_258856797.1">
    <property type="nucleotide sequence ID" value="NZ_JANUGV010000003.1"/>
</dbReference>
<evidence type="ECO:0000256" key="11">
    <source>
        <dbReference type="SAM" id="Coils"/>
    </source>
</evidence>
<feature type="coiled-coil region" evidence="11">
    <location>
        <begin position="17"/>
        <end position="44"/>
    </location>
</feature>
<evidence type="ECO:0000256" key="4">
    <source>
        <dbReference type="ARBA" id="ARBA00022452"/>
    </source>
</evidence>
<protein>
    <submittedName>
        <fullName evidence="14">Porin</fullName>
    </submittedName>
</protein>
<keyword evidence="3" id="KW-0813">Transport</keyword>
<dbReference type="EMBL" id="JANUGV010000003">
    <property type="protein sequence ID" value="MCS0609127.1"/>
    <property type="molecule type" value="Genomic_DNA"/>
</dbReference>
<evidence type="ECO:0000256" key="5">
    <source>
        <dbReference type="ARBA" id="ARBA00022692"/>
    </source>
</evidence>
<evidence type="ECO:0000256" key="1">
    <source>
        <dbReference type="ARBA" id="ARBA00004571"/>
    </source>
</evidence>
<evidence type="ECO:0000256" key="9">
    <source>
        <dbReference type="ARBA" id="ARBA00023136"/>
    </source>
</evidence>
<evidence type="ECO:0000313" key="14">
    <source>
        <dbReference type="EMBL" id="MCS0609127.1"/>
    </source>
</evidence>
<keyword evidence="5" id="KW-0812">Transmembrane</keyword>
<dbReference type="PANTHER" id="PTHR34501:SF9">
    <property type="entry name" value="MAJOR OUTER MEMBRANE PROTEIN P.IA"/>
    <property type="match status" value="1"/>
</dbReference>
<keyword evidence="8" id="KW-0626">Porin</keyword>
<evidence type="ECO:0000256" key="8">
    <source>
        <dbReference type="ARBA" id="ARBA00023114"/>
    </source>
</evidence>
<comment type="caution">
    <text evidence="14">The sequence shown here is derived from an EMBL/GenBank/DDBJ whole genome shotgun (WGS) entry which is preliminary data.</text>
</comment>
<evidence type="ECO:0000256" key="7">
    <source>
        <dbReference type="ARBA" id="ARBA00023065"/>
    </source>
</evidence>
<keyword evidence="6 12" id="KW-0732">Signal</keyword>
<organism evidence="14 15">
    <name type="scientific">Massilia solisilvae</name>
    <dbReference type="NCBI Taxonomy" id="1811225"/>
    <lineage>
        <taxon>Bacteria</taxon>
        <taxon>Pseudomonadati</taxon>
        <taxon>Pseudomonadota</taxon>
        <taxon>Betaproteobacteria</taxon>
        <taxon>Burkholderiales</taxon>
        <taxon>Oxalobacteraceae</taxon>
        <taxon>Telluria group</taxon>
        <taxon>Massilia</taxon>
    </lineage>
</organism>
<dbReference type="PANTHER" id="PTHR34501">
    <property type="entry name" value="PROTEIN YDDL-RELATED"/>
    <property type="match status" value="1"/>
</dbReference>
<dbReference type="Pfam" id="PF13609">
    <property type="entry name" value="Porin_4"/>
    <property type="match status" value="1"/>
</dbReference>
<sequence length="410" mass="42258">MLAALIAPACVAAPALAAGTESELQELKAMIATLQQKVATIEQAPAKAAEPASGNLLPKGLKIYGNLDSGVERISNVGPTAKTLTRVPSTTGTTPSAIGLDFRGNLNDGVAAVAKAEMGVALDSSSSGQGGRLFGRQMFVGVDSALGTVTVGRQYSMLFYGLQGADVLGPNIYGLSSIDAYIPNARADNSVAWRKAVGQVSLGAHYSFGRDTVSNTVPASGVCAGEDATDTSRCRGWSAMARYDSQAFGASVAIDKQRGGTGAQANFFNGSAPLTMTAASDEDKRVTANGYARFGAFKLGAGWLSRRLAAAAGNVKQETTWLQGEYAISPKWVVDGGVFRVSNDTQGKSANLYVIRAIRKIDDQLSAYLTAGYMDNGSTAAYSVSAGGPGAAASAGKAQLGTMAGVRYRF</sequence>
<keyword evidence="7" id="KW-0406">Ion transport</keyword>
<feature type="domain" description="Porin" evidence="13">
    <location>
        <begin position="44"/>
        <end position="377"/>
    </location>
</feature>
<dbReference type="InterPro" id="IPR023614">
    <property type="entry name" value="Porin_dom_sf"/>
</dbReference>
<dbReference type="InterPro" id="IPR033900">
    <property type="entry name" value="Gram_neg_porin_domain"/>
</dbReference>
<evidence type="ECO:0000256" key="12">
    <source>
        <dbReference type="SAM" id="SignalP"/>
    </source>
</evidence>
<proteinExistence type="predicted"/>
<name>A0ABT2BKW7_9BURK</name>
<reference evidence="14 15" key="1">
    <citation type="submission" date="2022-08" db="EMBL/GenBank/DDBJ databases">
        <title>Reclassification of Massilia species as members of the genera Telluria, Duganella, Pseudoduganella, Mokoshia gen. nov. and Zemynaea gen. nov. using orthogonal and non-orthogonal genome-based approaches.</title>
        <authorList>
            <person name="Bowman J.P."/>
        </authorList>
    </citation>
    <scope>NUCLEOTIDE SEQUENCE [LARGE SCALE GENOMIC DNA]</scope>
    <source>
        <strain evidence="14 15">JCM 31607</strain>
    </source>
</reference>
<keyword evidence="4" id="KW-1134">Transmembrane beta strand</keyword>
<evidence type="ECO:0000256" key="10">
    <source>
        <dbReference type="ARBA" id="ARBA00023237"/>
    </source>
</evidence>
<evidence type="ECO:0000313" key="15">
    <source>
        <dbReference type="Proteomes" id="UP001205861"/>
    </source>
</evidence>
<dbReference type="InterPro" id="IPR050298">
    <property type="entry name" value="Gram-neg_bact_OMP"/>
</dbReference>
<feature type="signal peptide" evidence="12">
    <location>
        <begin position="1"/>
        <end position="17"/>
    </location>
</feature>
<keyword evidence="11" id="KW-0175">Coiled coil</keyword>
<keyword evidence="9" id="KW-0472">Membrane</keyword>
<accession>A0ABT2BKW7</accession>
<feature type="chain" id="PRO_5046231776" evidence="12">
    <location>
        <begin position="18"/>
        <end position="410"/>
    </location>
</feature>
<keyword evidence="15" id="KW-1185">Reference proteome</keyword>
<comment type="subcellular location">
    <subcellularLocation>
        <location evidence="1">Cell outer membrane</location>
        <topology evidence="1">Multi-pass membrane protein</topology>
    </subcellularLocation>
</comment>
<evidence type="ECO:0000256" key="6">
    <source>
        <dbReference type="ARBA" id="ARBA00022729"/>
    </source>
</evidence>
<dbReference type="Gene3D" id="2.40.160.10">
    <property type="entry name" value="Porin"/>
    <property type="match status" value="1"/>
</dbReference>
<evidence type="ECO:0000256" key="2">
    <source>
        <dbReference type="ARBA" id="ARBA00011233"/>
    </source>
</evidence>
<dbReference type="CDD" id="cd00342">
    <property type="entry name" value="gram_neg_porins"/>
    <property type="match status" value="1"/>
</dbReference>